<dbReference type="Proteomes" id="UP000266016">
    <property type="component" value="Unassembled WGS sequence"/>
</dbReference>
<dbReference type="AlphaFoldDB" id="A0A398BN41"/>
<reference evidence="1 2" key="1">
    <citation type="submission" date="2018-08" db="EMBL/GenBank/DDBJ databases">
        <title>Bacillus jemisoniae sp. nov., Bacillus chryseoplanitiae sp. nov., Bacillus resnikiae sp. nov., and Bacillus frankliniae sp. nov., isolated from Viking spacecraft and associated surfaces.</title>
        <authorList>
            <person name="Seuylemezian A."/>
            <person name="Vaishampayan P."/>
        </authorList>
    </citation>
    <scope>NUCLEOTIDE SEQUENCE [LARGE SCALE GENOMIC DNA]</scope>
    <source>
        <strain evidence="1 2">MA001</strain>
    </source>
</reference>
<protein>
    <submittedName>
        <fullName evidence="1">Uncharacterized protein</fullName>
    </submittedName>
</protein>
<proteinExistence type="predicted"/>
<accession>A0A398BN41</accession>
<dbReference type="RefSeq" id="WP_119115311.1">
    <property type="nucleotide sequence ID" value="NZ_QWVS01000002.1"/>
</dbReference>
<sequence length="87" mass="9699">MRNKNVAIDEVLAMIADIHSSLDGLEKSYGLAVNTERCKLWSEQYKMVNQAQEALDAVESSLKQSPAYSIKLEKVPKNIQVTPSLGY</sequence>
<organism evidence="1 2">
    <name type="scientific">Peribacillus asahii</name>
    <dbReference type="NCBI Taxonomy" id="228899"/>
    <lineage>
        <taxon>Bacteria</taxon>
        <taxon>Bacillati</taxon>
        <taxon>Bacillota</taxon>
        <taxon>Bacilli</taxon>
        <taxon>Bacillales</taxon>
        <taxon>Bacillaceae</taxon>
        <taxon>Peribacillus</taxon>
    </lineage>
</organism>
<comment type="caution">
    <text evidence="1">The sequence shown here is derived from an EMBL/GenBank/DDBJ whole genome shotgun (WGS) entry which is preliminary data.</text>
</comment>
<evidence type="ECO:0000313" key="2">
    <source>
        <dbReference type="Proteomes" id="UP000266016"/>
    </source>
</evidence>
<gene>
    <name evidence="1" type="ORF">D1953_01145</name>
</gene>
<evidence type="ECO:0000313" key="1">
    <source>
        <dbReference type="EMBL" id="RID89200.1"/>
    </source>
</evidence>
<keyword evidence="2" id="KW-1185">Reference proteome</keyword>
<name>A0A398BN41_9BACI</name>
<dbReference type="EMBL" id="QWVS01000002">
    <property type="protein sequence ID" value="RID89200.1"/>
    <property type="molecule type" value="Genomic_DNA"/>
</dbReference>